<proteinExistence type="predicted"/>
<accession>A0A2L2T2D2</accession>
<sequence>MVRTKTEARKSTGGKLRKDMSWTNIGPIVYHNNFFNDHTGKQVLMSCDCCKADGPIPPLASWVYYTVHPDVLQEFDGCALHGSLASRSIERGGPFRYEFFFLPEATAEECHAHYSGEMKARGTIWRQIRKVNRAVKLKKQESGKEEEQNSETESYNRCEKAESRPISLVTFDPIPLEVEEGGVLKHDSMQHPVYSQLIPIRHEHDYETLGSWMFDRMKANWEEEANGATHSARKMG</sequence>
<reference evidence="3" key="1">
    <citation type="submission" date="2014-10" db="EMBL/GenBank/DDBJ databases">
        <authorList>
            <person name="King R."/>
        </authorList>
    </citation>
    <scope>NUCLEOTIDE SEQUENCE [LARGE SCALE GENOMIC DNA]</scope>
    <source>
        <strain evidence="3">A3/5</strain>
    </source>
</reference>
<feature type="compositionally biased region" description="Basic and acidic residues" evidence="1">
    <location>
        <begin position="138"/>
        <end position="147"/>
    </location>
</feature>
<keyword evidence="3" id="KW-1185">Reference proteome</keyword>
<evidence type="ECO:0000256" key="1">
    <source>
        <dbReference type="SAM" id="MobiDB-lite"/>
    </source>
</evidence>
<organism evidence="2 3">
    <name type="scientific">Fusarium venenatum</name>
    <dbReference type="NCBI Taxonomy" id="56646"/>
    <lineage>
        <taxon>Eukaryota</taxon>
        <taxon>Fungi</taxon>
        <taxon>Dikarya</taxon>
        <taxon>Ascomycota</taxon>
        <taxon>Pezizomycotina</taxon>
        <taxon>Sordariomycetes</taxon>
        <taxon>Hypocreomycetidae</taxon>
        <taxon>Hypocreales</taxon>
        <taxon>Nectriaceae</taxon>
        <taxon>Fusarium</taxon>
    </lineage>
</organism>
<protein>
    <submittedName>
        <fullName evidence="2">Uncharacterized protein</fullName>
    </submittedName>
</protein>
<name>A0A2L2T2D2_9HYPO</name>
<evidence type="ECO:0000313" key="3">
    <source>
        <dbReference type="Proteomes" id="UP000245910"/>
    </source>
</evidence>
<feature type="region of interest" description="Disordered" evidence="1">
    <location>
        <begin position="138"/>
        <end position="159"/>
    </location>
</feature>
<dbReference type="Proteomes" id="UP000245910">
    <property type="component" value="Chromosome I"/>
</dbReference>
<dbReference type="STRING" id="56646.A0A2L2T2D2"/>
<dbReference type="EMBL" id="LN649229">
    <property type="protein sequence ID" value="CEI63808.1"/>
    <property type="molecule type" value="Genomic_DNA"/>
</dbReference>
<dbReference type="AlphaFoldDB" id="A0A2L2T2D2"/>
<evidence type="ECO:0000313" key="2">
    <source>
        <dbReference type="EMBL" id="CEI63808.1"/>
    </source>
</evidence>